<evidence type="ECO:0000259" key="2">
    <source>
        <dbReference type="PROSITE" id="PS50106"/>
    </source>
</evidence>
<comment type="caution">
    <text evidence="3">The sequence shown here is derived from an EMBL/GenBank/DDBJ whole genome shotgun (WGS) entry which is preliminary data.</text>
</comment>
<sequence>KHECNLQFVEHKQAVESIRRACDGSDKITLTVGHPSNINGYSIPMNGQGHHEPQMNEDKDYESERRVVLHRGPYGFGYDIVGGRGTDEGIFISYIHAGGPADKSASLQR</sequence>
<organism evidence="3 4">
    <name type="scientific">Didymodactylos carnosus</name>
    <dbReference type="NCBI Taxonomy" id="1234261"/>
    <lineage>
        <taxon>Eukaryota</taxon>
        <taxon>Metazoa</taxon>
        <taxon>Spiralia</taxon>
        <taxon>Gnathifera</taxon>
        <taxon>Rotifera</taxon>
        <taxon>Eurotatoria</taxon>
        <taxon>Bdelloidea</taxon>
        <taxon>Philodinida</taxon>
        <taxon>Philodinidae</taxon>
        <taxon>Didymodactylos</taxon>
    </lineage>
</organism>
<dbReference type="OrthoDB" id="78824at2759"/>
<dbReference type="InterPro" id="IPR001478">
    <property type="entry name" value="PDZ"/>
</dbReference>
<dbReference type="AlphaFoldDB" id="A0A8S2ZH19"/>
<protein>
    <recommendedName>
        <fullName evidence="2">PDZ domain-containing protein</fullName>
    </recommendedName>
</protein>
<reference evidence="3" key="1">
    <citation type="submission" date="2021-02" db="EMBL/GenBank/DDBJ databases">
        <authorList>
            <person name="Nowell W R."/>
        </authorList>
    </citation>
    <scope>NUCLEOTIDE SEQUENCE</scope>
</reference>
<dbReference type="InterPro" id="IPR036034">
    <property type="entry name" value="PDZ_sf"/>
</dbReference>
<evidence type="ECO:0000256" key="1">
    <source>
        <dbReference type="SAM" id="MobiDB-lite"/>
    </source>
</evidence>
<feature type="non-terminal residue" evidence="3">
    <location>
        <position position="1"/>
    </location>
</feature>
<proteinExistence type="predicted"/>
<dbReference type="Proteomes" id="UP000681722">
    <property type="component" value="Unassembled WGS sequence"/>
</dbReference>
<evidence type="ECO:0000313" key="4">
    <source>
        <dbReference type="Proteomes" id="UP000681722"/>
    </source>
</evidence>
<feature type="domain" description="PDZ" evidence="2">
    <location>
        <begin position="66"/>
        <end position="109"/>
    </location>
</feature>
<dbReference type="Gene3D" id="2.30.42.10">
    <property type="match status" value="1"/>
</dbReference>
<dbReference type="EMBL" id="CAJOBC010134093">
    <property type="protein sequence ID" value="CAF4622802.1"/>
    <property type="molecule type" value="Genomic_DNA"/>
</dbReference>
<accession>A0A8S2ZH19</accession>
<dbReference type="PROSITE" id="PS50106">
    <property type="entry name" value="PDZ"/>
    <property type="match status" value="1"/>
</dbReference>
<name>A0A8S2ZH19_9BILA</name>
<feature type="compositionally biased region" description="Basic and acidic residues" evidence="1">
    <location>
        <begin position="49"/>
        <end position="61"/>
    </location>
</feature>
<dbReference type="SUPFAM" id="SSF50156">
    <property type="entry name" value="PDZ domain-like"/>
    <property type="match status" value="1"/>
</dbReference>
<feature type="non-terminal residue" evidence="3">
    <location>
        <position position="109"/>
    </location>
</feature>
<feature type="region of interest" description="Disordered" evidence="1">
    <location>
        <begin position="37"/>
        <end position="61"/>
    </location>
</feature>
<gene>
    <name evidence="3" type="ORF">SRO942_LOCUS49592</name>
</gene>
<evidence type="ECO:0000313" key="3">
    <source>
        <dbReference type="EMBL" id="CAF4622802.1"/>
    </source>
</evidence>